<evidence type="ECO:0000256" key="5">
    <source>
        <dbReference type="ARBA" id="ARBA00023136"/>
    </source>
</evidence>
<evidence type="ECO:0000256" key="3">
    <source>
        <dbReference type="ARBA" id="ARBA00022692"/>
    </source>
</evidence>
<comment type="subcellular location">
    <subcellularLocation>
        <location evidence="1">Cell membrane</location>
        <topology evidence="1">Multi-pass membrane protein</topology>
    </subcellularLocation>
</comment>
<keyword evidence="3 6" id="KW-0812">Transmembrane</keyword>
<name>A0AAW8JFB4_9GAMM</name>
<feature type="transmembrane region" description="Helical" evidence="6">
    <location>
        <begin position="12"/>
        <end position="29"/>
    </location>
</feature>
<feature type="transmembrane region" description="Helical" evidence="6">
    <location>
        <begin position="62"/>
        <end position="79"/>
    </location>
</feature>
<dbReference type="EMBL" id="JAVIDA010000005">
    <property type="protein sequence ID" value="MDQ9070928.1"/>
    <property type="molecule type" value="Genomic_DNA"/>
</dbReference>
<comment type="caution">
    <text evidence="7">The sequence shown here is derived from an EMBL/GenBank/DDBJ whole genome shotgun (WGS) entry which is preliminary data.</text>
</comment>
<accession>A0AAW8JFB4</accession>
<feature type="transmembrane region" description="Helical" evidence="6">
    <location>
        <begin position="94"/>
        <end position="111"/>
    </location>
</feature>
<sequence>MNIKHFTNSLYIFKILSCAIIIVILALLFDSNKDTNFFLWASLTAFFTIQFDLDKKINFNQVTGNFIGSVIGILIWIAMDRTPFIHTYSINLEYFFLILGILITTSFCVLLKATEYVGIALSSFLIVTVYDVGHHSIDGALLRISYCFIGCLVAYLVEYFYLLVSKKIKLNQPSKQ</sequence>
<dbReference type="GO" id="GO:0005886">
    <property type="term" value="C:plasma membrane"/>
    <property type="evidence" value="ECO:0007669"/>
    <property type="project" value="UniProtKB-SubCell"/>
</dbReference>
<keyword evidence="2" id="KW-1003">Cell membrane</keyword>
<evidence type="ECO:0000256" key="6">
    <source>
        <dbReference type="SAM" id="Phobius"/>
    </source>
</evidence>
<dbReference type="InterPro" id="IPR010343">
    <property type="entry name" value="ArAE_1"/>
</dbReference>
<reference evidence="7" key="1">
    <citation type="submission" date="2023-08" db="EMBL/GenBank/DDBJ databases">
        <title>Emergence of clinically-relevant ST2 carbapenem-resistant Acinetobacter baumannii strains in hospital sewages in Zhejiang, East of China.</title>
        <authorList>
            <person name="Kaichao C."/>
            <person name="Zhang R."/>
        </authorList>
    </citation>
    <scope>NUCLEOTIDE SEQUENCE</scope>
    <source>
        <strain evidence="7">M-SY-60</strain>
    </source>
</reference>
<feature type="transmembrane region" description="Helical" evidence="6">
    <location>
        <begin position="143"/>
        <end position="164"/>
    </location>
</feature>
<evidence type="ECO:0000256" key="4">
    <source>
        <dbReference type="ARBA" id="ARBA00022989"/>
    </source>
</evidence>
<evidence type="ECO:0000313" key="8">
    <source>
        <dbReference type="Proteomes" id="UP001243195"/>
    </source>
</evidence>
<feature type="transmembrane region" description="Helical" evidence="6">
    <location>
        <begin position="118"/>
        <end position="137"/>
    </location>
</feature>
<gene>
    <name evidence="7" type="ORF">RFH51_05560</name>
</gene>
<keyword evidence="4 6" id="KW-1133">Transmembrane helix</keyword>
<proteinExistence type="predicted"/>
<evidence type="ECO:0000313" key="7">
    <source>
        <dbReference type="EMBL" id="MDQ9070928.1"/>
    </source>
</evidence>
<protein>
    <submittedName>
        <fullName evidence="7">Aromatic acid exporter family protein</fullName>
    </submittedName>
</protein>
<organism evidence="7 8">
    <name type="scientific">Acinetobacter gerneri</name>
    <dbReference type="NCBI Taxonomy" id="202952"/>
    <lineage>
        <taxon>Bacteria</taxon>
        <taxon>Pseudomonadati</taxon>
        <taxon>Pseudomonadota</taxon>
        <taxon>Gammaproteobacteria</taxon>
        <taxon>Moraxellales</taxon>
        <taxon>Moraxellaceae</taxon>
        <taxon>Acinetobacter</taxon>
    </lineage>
</organism>
<evidence type="ECO:0000256" key="2">
    <source>
        <dbReference type="ARBA" id="ARBA00022475"/>
    </source>
</evidence>
<dbReference type="RefSeq" id="WP_308955431.1">
    <property type="nucleotide sequence ID" value="NZ_JAVICY010000004.1"/>
</dbReference>
<dbReference type="Proteomes" id="UP001243195">
    <property type="component" value="Unassembled WGS sequence"/>
</dbReference>
<evidence type="ECO:0000256" key="1">
    <source>
        <dbReference type="ARBA" id="ARBA00004651"/>
    </source>
</evidence>
<keyword evidence="5 6" id="KW-0472">Membrane</keyword>
<dbReference type="AlphaFoldDB" id="A0AAW8JFB4"/>
<dbReference type="Pfam" id="PF06081">
    <property type="entry name" value="ArAE_1"/>
    <property type="match status" value="1"/>
</dbReference>